<proteinExistence type="inferred from homology"/>
<dbReference type="InterPro" id="IPR005856">
    <property type="entry name" value="Cys_synth"/>
</dbReference>
<dbReference type="OrthoDB" id="9815130at2"/>
<feature type="binding site" evidence="10">
    <location>
        <position position="266"/>
    </location>
    <ligand>
        <name>pyridoxal 5'-phosphate</name>
        <dbReference type="ChEBI" id="CHEBI:597326"/>
    </ligand>
</feature>
<dbReference type="Proteomes" id="UP000321046">
    <property type="component" value="Unassembled WGS sequence"/>
</dbReference>
<name>A0A5C6XMG9_9DELT</name>
<dbReference type="Pfam" id="PF00291">
    <property type="entry name" value="PALP"/>
    <property type="match status" value="1"/>
</dbReference>
<comment type="pathway">
    <text evidence="2">Amino-acid biosynthesis; L-cysteine biosynthesis; L-cysteine from L-serine: step 2/2.</text>
</comment>
<dbReference type="NCBIfam" id="TIGR01139">
    <property type="entry name" value="cysK"/>
    <property type="match status" value="1"/>
</dbReference>
<evidence type="ECO:0000256" key="11">
    <source>
        <dbReference type="PIRSR" id="PIRSR605856-51"/>
    </source>
</evidence>
<dbReference type="Gene3D" id="3.40.50.1100">
    <property type="match status" value="2"/>
</dbReference>
<evidence type="ECO:0000313" key="13">
    <source>
        <dbReference type="EMBL" id="TXD41757.1"/>
    </source>
</evidence>
<comment type="similarity">
    <text evidence="3">Belongs to the cysteine synthase/cystathionine beta-synthase family.</text>
</comment>
<evidence type="ECO:0000256" key="8">
    <source>
        <dbReference type="ARBA" id="ARBA00023192"/>
    </source>
</evidence>
<dbReference type="GO" id="GO:0005737">
    <property type="term" value="C:cytoplasm"/>
    <property type="evidence" value="ECO:0007669"/>
    <property type="project" value="UniProtKB-ARBA"/>
</dbReference>
<evidence type="ECO:0000259" key="12">
    <source>
        <dbReference type="Pfam" id="PF00291"/>
    </source>
</evidence>
<evidence type="ECO:0000256" key="3">
    <source>
        <dbReference type="ARBA" id="ARBA00007103"/>
    </source>
</evidence>
<dbReference type="GO" id="GO:0006535">
    <property type="term" value="P:cysteine biosynthetic process from serine"/>
    <property type="evidence" value="ECO:0007669"/>
    <property type="project" value="InterPro"/>
</dbReference>
<dbReference type="InterPro" id="IPR036052">
    <property type="entry name" value="TrpB-like_PALP_sf"/>
</dbReference>
<dbReference type="CDD" id="cd01561">
    <property type="entry name" value="CBS_like"/>
    <property type="match status" value="1"/>
</dbReference>
<comment type="catalytic activity">
    <reaction evidence="9">
        <text>O-acetyl-L-serine + hydrogen sulfide = L-cysteine + acetate</text>
        <dbReference type="Rhea" id="RHEA:14829"/>
        <dbReference type="ChEBI" id="CHEBI:29919"/>
        <dbReference type="ChEBI" id="CHEBI:30089"/>
        <dbReference type="ChEBI" id="CHEBI:35235"/>
        <dbReference type="ChEBI" id="CHEBI:58340"/>
        <dbReference type="EC" id="2.5.1.47"/>
    </reaction>
</comment>
<keyword evidence="8" id="KW-0198">Cysteine biosynthesis</keyword>
<sequence length="308" mass="32388">MTIYESIVDLVGKTPLIRLNKVVGDCPAEIVGKAEFFNPLGSVKDRIGAAMVADAEARGALKPGGLIVEPTSGNTGIALAFVCASKGYKLVLTMPDTMSLERRTLLKALGAELVLTPGSLGMQGAVEEARQMVESTPGAIMLQQFQNSANPQIHAETTADEIWADCEGRIDAIVTGVGTGGTITGVTRTLKQKNPHFKAIAVEPAGSPVLSGGVAGPHKVQGIGAGFVPDIYEEALIDEVLTVEDDEAFEMARRLACEEGLLVGISAGANVAAAIRVGRRPEFAGKRIVTMLCDTGERYLSTPLFREL</sequence>
<dbReference type="GO" id="GO:0004124">
    <property type="term" value="F:cysteine synthase activity"/>
    <property type="evidence" value="ECO:0007669"/>
    <property type="project" value="UniProtKB-EC"/>
</dbReference>
<dbReference type="EMBL" id="VOSL01000015">
    <property type="protein sequence ID" value="TXD41757.1"/>
    <property type="molecule type" value="Genomic_DNA"/>
</dbReference>
<evidence type="ECO:0000256" key="2">
    <source>
        <dbReference type="ARBA" id="ARBA00004962"/>
    </source>
</evidence>
<evidence type="ECO:0000256" key="4">
    <source>
        <dbReference type="ARBA" id="ARBA00012681"/>
    </source>
</evidence>
<evidence type="ECO:0000256" key="5">
    <source>
        <dbReference type="ARBA" id="ARBA00022605"/>
    </source>
</evidence>
<dbReference type="SUPFAM" id="SSF53686">
    <property type="entry name" value="Tryptophan synthase beta subunit-like PLP-dependent enzymes"/>
    <property type="match status" value="1"/>
</dbReference>
<dbReference type="AlphaFoldDB" id="A0A5C6XMG9"/>
<dbReference type="InterPro" id="IPR050214">
    <property type="entry name" value="Cys_Synth/Cystath_Beta-Synth"/>
</dbReference>
<evidence type="ECO:0000256" key="7">
    <source>
        <dbReference type="ARBA" id="ARBA00022898"/>
    </source>
</evidence>
<feature type="modified residue" description="N6-(pyridoxal phosphate)lysine" evidence="11">
    <location>
        <position position="44"/>
    </location>
</feature>
<evidence type="ECO:0000256" key="9">
    <source>
        <dbReference type="ARBA" id="ARBA00047931"/>
    </source>
</evidence>
<accession>A0A5C6XMG9</accession>
<feature type="domain" description="Tryptophan synthase beta chain-like PALP" evidence="12">
    <location>
        <begin position="9"/>
        <end position="294"/>
    </location>
</feature>
<evidence type="ECO:0000256" key="10">
    <source>
        <dbReference type="PIRSR" id="PIRSR605856-50"/>
    </source>
</evidence>
<dbReference type="NCBIfam" id="TIGR01136">
    <property type="entry name" value="cysKM"/>
    <property type="match status" value="1"/>
</dbReference>
<feature type="binding site" evidence="10">
    <location>
        <begin position="178"/>
        <end position="182"/>
    </location>
    <ligand>
        <name>pyridoxal 5'-phosphate</name>
        <dbReference type="ChEBI" id="CHEBI:597326"/>
    </ligand>
</feature>
<dbReference type="PANTHER" id="PTHR10314">
    <property type="entry name" value="CYSTATHIONINE BETA-SYNTHASE"/>
    <property type="match status" value="1"/>
</dbReference>
<dbReference type="FunFam" id="3.40.50.1100:FF:000067">
    <property type="entry name" value="Cysteine synthase"/>
    <property type="match status" value="1"/>
</dbReference>
<dbReference type="RefSeq" id="WP_146972703.1">
    <property type="nucleotide sequence ID" value="NZ_VOSL01000015.1"/>
</dbReference>
<evidence type="ECO:0000256" key="1">
    <source>
        <dbReference type="ARBA" id="ARBA00001933"/>
    </source>
</evidence>
<protein>
    <recommendedName>
        <fullName evidence="4">cysteine synthase</fullName>
        <ecNumber evidence="4">2.5.1.47</ecNumber>
    </recommendedName>
</protein>
<feature type="binding site" evidence="10">
    <location>
        <position position="74"/>
    </location>
    <ligand>
        <name>pyridoxal 5'-phosphate</name>
        <dbReference type="ChEBI" id="CHEBI:597326"/>
    </ligand>
</feature>
<dbReference type="InterPro" id="IPR005859">
    <property type="entry name" value="CysK"/>
</dbReference>
<keyword evidence="7 10" id="KW-0663">Pyridoxal phosphate</keyword>
<keyword evidence="5" id="KW-0028">Amino-acid biosynthesis</keyword>
<keyword evidence="6 13" id="KW-0808">Transferase</keyword>
<comment type="cofactor">
    <cofactor evidence="1 10">
        <name>pyridoxal 5'-phosphate</name>
        <dbReference type="ChEBI" id="CHEBI:597326"/>
    </cofactor>
</comment>
<comment type="caution">
    <text evidence="13">The sequence shown here is derived from an EMBL/GenBank/DDBJ whole genome shotgun (WGS) entry which is preliminary data.</text>
</comment>
<reference evidence="13 14" key="1">
    <citation type="submission" date="2019-08" db="EMBL/GenBank/DDBJ databases">
        <title>Bradymonadales sp. TMQ2.</title>
        <authorList>
            <person name="Liang Q."/>
        </authorList>
    </citation>
    <scope>NUCLEOTIDE SEQUENCE [LARGE SCALE GENOMIC DNA]</scope>
    <source>
        <strain evidence="13 14">TMQ2</strain>
    </source>
</reference>
<gene>
    <name evidence="13" type="primary">cysK</name>
    <name evidence="13" type="ORF">FRC96_03415</name>
</gene>
<organism evidence="13 14">
    <name type="scientific">Lujinxingia vulgaris</name>
    <dbReference type="NCBI Taxonomy" id="2600176"/>
    <lineage>
        <taxon>Bacteria</taxon>
        <taxon>Deltaproteobacteria</taxon>
        <taxon>Bradymonadales</taxon>
        <taxon>Lujinxingiaceae</taxon>
        <taxon>Lujinxingia</taxon>
    </lineage>
</organism>
<evidence type="ECO:0000256" key="6">
    <source>
        <dbReference type="ARBA" id="ARBA00022679"/>
    </source>
</evidence>
<evidence type="ECO:0000313" key="14">
    <source>
        <dbReference type="Proteomes" id="UP000321046"/>
    </source>
</evidence>
<dbReference type="InterPro" id="IPR001926">
    <property type="entry name" value="TrpB-like_PALP"/>
</dbReference>
<dbReference type="EC" id="2.5.1.47" evidence="4"/>